<name>A0A1M4TH50_9RHOB</name>
<dbReference type="OrthoDB" id="7274329at2"/>
<sequence length="155" mass="17040">MKTVLPTCLILLAVAACGPLSMYYREGASVTRMQTDTTECQVAALNEVPVANQVRQSPPVYWPGQTYCDGRGRCYRSAGWWEPGRVYTVDANKGLRDTVEAQCMARKGYLPVSLPPCKQSQKRGIAPQRTTTLPPLTGSACYVKFDDGSFQIITP</sequence>
<dbReference type="AlphaFoldDB" id="A0A1M4TH50"/>
<accession>A0A1M4TH50</accession>
<dbReference type="Proteomes" id="UP000325134">
    <property type="component" value="Unassembled WGS sequence"/>
</dbReference>
<proteinExistence type="predicted"/>
<evidence type="ECO:0000313" key="2">
    <source>
        <dbReference type="Proteomes" id="UP000325134"/>
    </source>
</evidence>
<reference evidence="1 2" key="1">
    <citation type="submission" date="2016-11" db="EMBL/GenBank/DDBJ databases">
        <authorList>
            <person name="Varghese N."/>
            <person name="Submissions S."/>
        </authorList>
    </citation>
    <scope>NUCLEOTIDE SEQUENCE [LARGE SCALE GENOMIC DNA]</scope>
    <source>
        <strain evidence="1 2">DSM 29341</strain>
    </source>
</reference>
<organism evidence="1 2">
    <name type="scientific">Ruegeria intermedia</name>
    <dbReference type="NCBI Taxonomy" id="996115"/>
    <lineage>
        <taxon>Bacteria</taxon>
        <taxon>Pseudomonadati</taxon>
        <taxon>Pseudomonadota</taxon>
        <taxon>Alphaproteobacteria</taxon>
        <taxon>Rhodobacterales</taxon>
        <taxon>Roseobacteraceae</taxon>
        <taxon>Ruegeria</taxon>
    </lineage>
</organism>
<keyword evidence="2" id="KW-1185">Reference proteome</keyword>
<dbReference type="RefSeq" id="WP_149774481.1">
    <property type="nucleotide sequence ID" value="NZ_FQVK01000002.1"/>
</dbReference>
<evidence type="ECO:0008006" key="3">
    <source>
        <dbReference type="Google" id="ProtNLM"/>
    </source>
</evidence>
<dbReference type="PROSITE" id="PS51257">
    <property type="entry name" value="PROKAR_LIPOPROTEIN"/>
    <property type="match status" value="1"/>
</dbReference>
<protein>
    <recommendedName>
        <fullName evidence="3">Lipoprotein</fullName>
    </recommendedName>
</protein>
<dbReference type="EMBL" id="FQVK01000002">
    <property type="protein sequence ID" value="SHE43725.1"/>
    <property type="molecule type" value="Genomic_DNA"/>
</dbReference>
<gene>
    <name evidence="1" type="ORF">SAMN05444279_102170</name>
</gene>
<evidence type="ECO:0000313" key="1">
    <source>
        <dbReference type="EMBL" id="SHE43725.1"/>
    </source>
</evidence>